<organism evidence="1 2">
    <name type="scientific">Streptomyces griseicoloratus</name>
    <dbReference type="NCBI Taxonomy" id="2752516"/>
    <lineage>
        <taxon>Bacteria</taxon>
        <taxon>Bacillati</taxon>
        <taxon>Actinomycetota</taxon>
        <taxon>Actinomycetes</taxon>
        <taxon>Kitasatosporales</taxon>
        <taxon>Streptomycetaceae</taxon>
        <taxon>Streptomyces</taxon>
    </lineage>
</organism>
<accession>A0A926QPZ7</accession>
<reference evidence="1" key="2">
    <citation type="submission" date="2020-09" db="EMBL/GenBank/DDBJ databases">
        <authorList>
            <person name="Luo X."/>
        </authorList>
    </citation>
    <scope>NUCLEOTIDE SEQUENCE</scope>
    <source>
        <strain evidence="1">TRM S81-3</strain>
    </source>
</reference>
<dbReference type="EMBL" id="JACVQF010000177">
    <property type="protein sequence ID" value="MBD0419306.1"/>
    <property type="molecule type" value="Genomic_DNA"/>
</dbReference>
<dbReference type="AlphaFoldDB" id="A0A926QPZ7"/>
<dbReference type="Proteomes" id="UP000621210">
    <property type="component" value="Unassembled WGS sequence"/>
</dbReference>
<evidence type="ECO:0000313" key="1">
    <source>
        <dbReference type="EMBL" id="MBD0419306.1"/>
    </source>
</evidence>
<gene>
    <name evidence="1" type="ORF">H0H10_09000</name>
</gene>
<protein>
    <submittedName>
        <fullName evidence="1">Uncharacterized protein</fullName>
    </submittedName>
</protein>
<proteinExistence type="predicted"/>
<reference evidence="1" key="1">
    <citation type="submission" date="2020-09" db="EMBL/GenBank/DDBJ databases">
        <title>Streptomyces grisecoloratus sp. nov., isolated from cotton soil.</title>
        <authorList>
            <person name="Xing L."/>
        </authorList>
    </citation>
    <scope>NUCLEOTIDE SEQUENCE</scope>
    <source>
        <strain evidence="1">TRM S81-3</strain>
    </source>
</reference>
<keyword evidence="2" id="KW-1185">Reference proteome</keyword>
<sequence>MRSAFAAVREKAQALRANGKAQRGDVRVEHGLLKRTHLSIRFGKLNHCTMDENNPVGAKCLEDAIVPPGHRGPLIDRCQPARCSNSIITSEHLPIWKAEHDSLSRLRDQPRLPPNRRAAIDEQIRDVELALRKADGA</sequence>
<evidence type="ECO:0000313" key="2">
    <source>
        <dbReference type="Proteomes" id="UP000621210"/>
    </source>
</evidence>
<comment type="caution">
    <text evidence="1">The sequence shown here is derived from an EMBL/GenBank/DDBJ whole genome shotgun (WGS) entry which is preliminary data.</text>
</comment>
<name>A0A926QPZ7_9ACTN</name>